<dbReference type="EMBL" id="MING01000019">
    <property type="protein sequence ID" value="POG13309.1"/>
    <property type="molecule type" value="Genomic_DNA"/>
</dbReference>
<organism evidence="1 2">
    <name type="scientific">Pseudomonas putida</name>
    <name type="common">Arthrobacter siderocapsulatus</name>
    <dbReference type="NCBI Taxonomy" id="303"/>
    <lineage>
        <taxon>Bacteria</taxon>
        <taxon>Pseudomonadati</taxon>
        <taxon>Pseudomonadota</taxon>
        <taxon>Gammaproteobacteria</taxon>
        <taxon>Pseudomonadales</taxon>
        <taxon>Pseudomonadaceae</taxon>
        <taxon>Pseudomonas</taxon>
    </lineage>
</organism>
<comment type="caution">
    <text evidence="1">The sequence shown here is derived from an EMBL/GenBank/DDBJ whole genome shotgun (WGS) entry which is preliminary data.</text>
</comment>
<protein>
    <submittedName>
        <fullName evidence="1">Uncharacterized protein</fullName>
    </submittedName>
</protein>
<dbReference type="AlphaFoldDB" id="A0A2S3XCP2"/>
<sequence length="193" mass="21926">MDTTAKSQMTIFLAPDINLVWIREDFFVTIARAKDQHDAVTFLDLLTSDHGVLQAGSPHHLNWRQCTEKLFTGHGDQLGIFTKFALILNVICEVPQTGSNGPCRSIESCQEKQITIAKKFVAGQWTPIQLSLAEIVHQGLIFTWIFPFIEKVPEVCKDISACLLSNFRFFYPLINNVIDPFIELWPVTFWIAS</sequence>
<name>A0A2S3XCP2_PSEPU</name>
<reference evidence="1 2" key="2">
    <citation type="submission" date="2018-03" db="EMBL/GenBank/DDBJ databases">
        <title>Draft genome of Pseudomonas putida strain KH-18-2.</title>
        <authorList>
            <person name="Yoshizawa S."/>
            <person name="Khan N.H."/>
            <person name="Nishimura M."/>
            <person name="Chiura H.X."/>
            <person name="Ogura Y."/>
            <person name="Hayashi T."/>
            <person name="Kogure K."/>
        </authorList>
    </citation>
    <scope>NUCLEOTIDE SEQUENCE [LARGE SCALE GENOMIC DNA]</scope>
    <source>
        <strain evidence="1 2">KH-18-2</strain>
    </source>
</reference>
<reference evidence="1 2" key="1">
    <citation type="submission" date="2016-08" db="EMBL/GenBank/DDBJ databases">
        <authorList>
            <person name="Seilhamer J.J."/>
        </authorList>
    </citation>
    <scope>NUCLEOTIDE SEQUENCE [LARGE SCALE GENOMIC DNA]</scope>
    <source>
        <strain evidence="1 2">KH-18-2</strain>
    </source>
</reference>
<evidence type="ECO:0000313" key="1">
    <source>
        <dbReference type="EMBL" id="POG13309.1"/>
    </source>
</evidence>
<dbReference type="Proteomes" id="UP000237378">
    <property type="component" value="Unassembled WGS sequence"/>
</dbReference>
<gene>
    <name evidence="1" type="ORF">BGP82_02310</name>
</gene>
<accession>A0A2S3XCP2</accession>
<proteinExistence type="predicted"/>
<evidence type="ECO:0000313" key="2">
    <source>
        <dbReference type="Proteomes" id="UP000237378"/>
    </source>
</evidence>